<name>A0A9P5KP14_GEOCN</name>
<dbReference type="InterPro" id="IPR001295">
    <property type="entry name" value="Dihydroorotate_DH_CS"/>
</dbReference>
<dbReference type="InterPro" id="IPR013785">
    <property type="entry name" value="Aldolase_TIM"/>
</dbReference>
<comment type="subcellular location">
    <subcellularLocation>
        <location evidence="1">Membrane</location>
    </subcellularLocation>
    <subcellularLocation>
        <location evidence="11">Mitochondrion inner membrane</location>
        <topology evidence="11">Single-pass membrane protein</topology>
    </subcellularLocation>
</comment>
<dbReference type="Pfam" id="PF01180">
    <property type="entry name" value="DHO_dh"/>
    <property type="match status" value="1"/>
</dbReference>
<dbReference type="EC" id="1.3.5.2" evidence="4 11"/>
<accession>A0A9P5KP14</accession>
<gene>
    <name evidence="13" type="ORF">DV451_004821</name>
</gene>
<evidence type="ECO:0000256" key="9">
    <source>
        <dbReference type="ARBA" id="ARBA00023136"/>
    </source>
</evidence>
<reference evidence="13" key="2">
    <citation type="submission" date="2020-01" db="EMBL/GenBank/DDBJ databases">
        <authorList>
            <person name="Perkins V."/>
            <person name="Lessard M.-H."/>
            <person name="Dugat-Bony E."/>
            <person name="Frenette M."/>
            <person name="Labrie S."/>
        </authorList>
    </citation>
    <scope>NUCLEOTIDE SEQUENCE</scope>
    <source>
        <strain evidence="13">LMA-70</strain>
    </source>
</reference>
<dbReference type="GO" id="GO:0006207">
    <property type="term" value="P:'de novo' pyrimidine nucleobase biosynthetic process"/>
    <property type="evidence" value="ECO:0007669"/>
    <property type="project" value="InterPro"/>
</dbReference>
<dbReference type="GO" id="GO:0009220">
    <property type="term" value="P:pyrimidine ribonucleotide biosynthetic process"/>
    <property type="evidence" value="ECO:0007669"/>
    <property type="project" value="TreeGrafter"/>
</dbReference>
<comment type="pathway">
    <text evidence="2 11">Pyrimidine metabolism; UMP biosynthesis via de novo pathway; orotate from (S)-dihydroorotate (quinone route): step 1/1.</text>
</comment>
<dbReference type="GO" id="GO:0106430">
    <property type="term" value="F:dihydroorotate dehydrogenase (quinone) activity"/>
    <property type="evidence" value="ECO:0007669"/>
    <property type="project" value="UniProtKB-EC"/>
</dbReference>
<dbReference type="InterPro" id="IPR005720">
    <property type="entry name" value="Dihydroorotate_DH_cat"/>
</dbReference>
<dbReference type="Gene3D" id="3.20.20.70">
    <property type="entry name" value="Aldolase class I"/>
    <property type="match status" value="1"/>
</dbReference>
<comment type="caution">
    <text evidence="13">The sequence shown here is derived from an EMBL/GenBank/DDBJ whole genome shotgun (WGS) entry which is preliminary data.</text>
</comment>
<reference evidence="13" key="1">
    <citation type="journal article" date="2020" name="Front. Microbiol.">
        <title>Phenotypic and Genetic Characterization of the Cheese Ripening Yeast Geotrichum candidum.</title>
        <authorList>
            <person name="Perkins V."/>
            <person name="Vignola S."/>
            <person name="Lessard M.H."/>
            <person name="Plante P.L."/>
            <person name="Corbeil J."/>
            <person name="Dugat-Bony E."/>
            <person name="Frenette M."/>
            <person name="Labrie S."/>
        </authorList>
    </citation>
    <scope>NUCLEOTIDE SEQUENCE</scope>
    <source>
        <strain evidence="13">LMA-70</strain>
    </source>
</reference>
<dbReference type="AlphaFoldDB" id="A0A9P5KP14"/>
<keyword evidence="11" id="KW-0496">Mitochondrion</keyword>
<organism evidence="13 14">
    <name type="scientific">Geotrichum candidum</name>
    <name type="common">Oospora lactis</name>
    <name type="synonym">Dipodascus geotrichum</name>
    <dbReference type="NCBI Taxonomy" id="1173061"/>
    <lineage>
        <taxon>Eukaryota</taxon>
        <taxon>Fungi</taxon>
        <taxon>Dikarya</taxon>
        <taxon>Ascomycota</taxon>
        <taxon>Saccharomycotina</taxon>
        <taxon>Dipodascomycetes</taxon>
        <taxon>Dipodascales</taxon>
        <taxon>Dipodascaceae</taxon>
        <taxon>Geotrichum</taxon>
    </lineage>
</organism>
<dbReference type="InterPro" id="IPR005719">
    <property type="entry name" value="Dihydroorotate_DH_2"/>
</dbReference>
<keyword evidence="7 11" id="KW-0288">FMN</keyword>
<evidence type="ECO:0000256" key="7">
    <source>
        <dbReference type="ARBA" id="ARBA00022643"/>
    </source>
</evidence>
<evidence type="ECO:0000256" key="11">
    <source>
        <dbReference type="RuleBase" id="RU361255"/>
    </source>
</evidence>
<keyword evidence="9" id="KW-0472">Membrane</keyword>
<dbReference type="PANTHER" id="PTHR48109">
    <property type="entry name" value="DIHYDROOROTATE DEHYDROGENASE (QUINONE), MITOCHONDRIAL-RELATED"/>
    <property type="match status" value="1"/>
</dbReference>
<dbReference type="Proteomes" id="UP000750522">
    <property type="component" value="Unassembled WGS sequence"/>
</dbReference>
<evidence type="ECO:0000256" key="3">
    <source>
        <dbReference type="ARBA" id="ARBA00005359"/>
    </source>
</evidence>
<evidence type="ECO:0000256" key="8">
    <source>
        <dbReference type="ARBA" id="ARBA00023002"/>
    </source>
</evidence>
<dbReference type="CDD" id="cd04738">
    <property type="entry name" value="DHOD_2_like"/>
    <property type="match status" value="1"/>
</dbReference>
<keyword evidence="11" id="KW-0999">Mitochondrion inner membrane</keyword>
<keyword evidence="8 11" id="KW-0560">Oxidoreductase</keyword>
<evidence type="ECO:0000256" key="4">
    <source>
        <dbReference type="ARBA" id="ARBA00012791"/>
    </source>
</evidence>
<evidence type="ECO:0000256" key="6">
    <source>
        <dbReference type="ARBA" id="ARBA00022630"/>
    </source>
</evidence>
<protein>
    <recommendedName>
        <fullName evidence="5 11">Dihydroorotate dehydrogenase (quinone), mitochondrial</fullName>
        <shortName evidence="11">DHOdehase</shortName>
        <ecNumber evidence="4 11">1.3.5.2</ecNumber>
    </recommendedName>
</protein>
<evidence type="ECO:0000313" key="14">
    <source>
        <dbReference type="Proteomes" id="UP000750522"/>
    </source>
</evidence>
<evidence type="ECO:0000313" key="13">
    <source>
        <dbReference type="EMBL" id="KAF5095024.1"/>
    </source>
</evidence>
<evidence type="ECO:0000256" key="10">
    <source>
        <dbReference type="ARBA" id="ARBA00048639"/>
    </source>
</evidence>
<evidence type="ECO:0000256" key="5">
    <source>
        <dbReference type="ARBA" id="ARBA00017599"/>
    </source>
</evidence>
<dbReference type="GO" id="GO:0005743">
    <property type="term" value="C:mitochondrial inner membrane"/>
    <property type="evidence" value="ECO:0007669"/>
    <property type="project" value="UniProtKB-SubCell"/>
</dbReference>
<dbReference type="NCBIfam" id="TIGR01036">
    <property type="entry name" value="pyrD_sub2"/>
    <property type="match status" value="1"/>
</dbReference>
<keyword evidence="6 11" id="KW-0285">Flavoprotein</keyword>
<comment type="cofactor">
    <cofactor evidence="11">
        <name>FMN</name>
        <dbReference type="ChEBI" id="CHEBI:58210"/>
    </cofactor>
    <text evidence="11">Binds 1 FMN per subunit.</text>
</comment>
<sequence length="410" mass="44357">MFKYTRRAVTLTTVAGVAAGAGYYFYGRDARTGFHKYISLPIIRATLDGEQAHRLAIEVFKHPELAPRVPADWDNTNDPQGLLKVTLFKNSSNPKVKPIVLRNPLGIAAGFDKHGEAIDTLFNLGFSYVEIGSVTPLPQDGNPKPRVFRLERDGAVINRYGFNSDGHLTVLARLRLREAAEHLSQETRFAGRPLSALAINLGKNKTGDEITDYTKGVDSLGPHADVLVVNVSSPNTPGLRDLQSEEKLKNLLKTVVDRRDQLPYDTLPPVVVKIAPDLTVPEIESIAAAVKDSKVDGVIVSNTTIQRPDSLRTHDKTLINQAGGLSGLPVKPFALKALKTLRKELGSDITIIGAGGIASGQDAIDFAHAGADFVQLYTAMTYKGPGVATEVKEGIIKGLDGKKWTDIVGK</sequence>
<dbReference type="EMBL" id="QQZK01000161">
    <property type="protein sequence ID" value="KAF5095024.1"/>
    <property type="molecule type" value="Genomic_DNA"/>
</dbReference>
<dbReference type="NCBIfam" id="NF003652">
    <property type="entry name" value="PRK05286.2-5"/>
    <property type="match status" value="1"/>
</dbReference>
<dbReference type="SUPFAM" id="SSF51395">
    <property type="entry name" value="FMN-linked oxidoreductases"/>
    <property type="match status" value="1"/>
</dbReference>
<proteinExistence type="inferred from homology"/>
<comment type="similarity">
    <text evidence="3 11">Belongs to the dihydroorotate dehydrogenase family. Type 2 subfamily.</text>
</comment>
<dbReference type="PANTHER" id="PTHR48109:SF4">
    <property type="entry name" value="DIHYDROOROTATE DEHYDROGENASE (QUINONE), MITOCHONDRIAL"/>
    <property type="match status" value="1"/>
</dbReference>
<evidence type="ECO:0000259" key="12">
    <source>
        <dbReference type="Pfam" id="PF01180"/>
    </source>
</evidence>
<dbReference type="PROSITE" id="PS00911">
    <property type="entry name" value="DHODEHASE_1"/>
    <property type="match status" value="1"/>
</dbReference>
<dbReference type="PROSITE" id="PS00912">
    <property type="entry name" value="DHODEHASE_2"/>
    <property type="match status" value="1"/>
</dbReference>
<evidence type="ECO:0000256" key="2">
    <source>
        <dbReference type="ARBA" id="ARBA00005161"/>
    </source>
</evidence>
<dbReference type="InterPro" id="IPR050074">
    <property type="entry name" value="DHO_dehydrogenase"/>
</dbReference>
<evidence type="ECO:0000256" key="1">
    <source>
        <dbReference type="ARBA" id="ARBA00004370"/>
    </source>
</evidence>
<feature type="domain" description="Dihydroorotate dehydrogenase catalytic" evidence="12">
    <location>
        <begin position="96"/>
        <end position="397"/>
    </location>
</feature>
<comment type="catalytic activity">
    <reaction evidence="10 11">
        <text>(S)-dihydroorotate + a quinone = orotate + a quinol</text>
        <dbReference type="Rhea" id="RHEA:30187"/>
        <dbReference type="ChEBI" id="CHEBI:24646"/>
        <dbReference type="ChEBI" id="CHEBI:30839"/>
        <dbReference type="ChEBI" id="CHEBI:30864"/>
        <dbReference type="ChEBI" id="CHEBI:132124"/>
        <dbReference type="EC" id="1.3.5.2"/>
    </reaction>
</comment>